<dbReference type="GO" id="GO:0046933">
    <property type="term" value="F:proton-transporting ATP synthase activity, rotational mechanism"/>
    <property type="evidence" value="ECO:0007669"/>
    <property type="project" value="InterPro"/>
</dbReference>
<dbReference type="Proteomes" id="UP000799049">
    <property type="component" value="Unassembled WGS sequence"/>
</dbReference>
<evidence type="ECO:0000313" key="12">
    <source>
        <dbReference type="Proteomes" id="UP000799049"/>
    </source>
</evidence>
<feature type="domain" description="ATP synthase F1 complex delta/epsilon subunit N-terminal" evidence="10">
    <location>
        <begin position="40"/>
        <end position="97"/>
    </location>
</feature>
<accession>A0A8K0AHB8</accession>
<gene>
    <name evidence="11" type="ORF">ANDGO_02539</name>
</gene>
<keyword evidence="7" id="KW-0406">Ion transport</keyword>
<evidence type="ECO:0000256" key="6">
    <source>
        <dbReference type="ARBA" id="ARBA00022946"/>
    </source>
</evidence>
<dbReference type="GO" id="GO:0045259">
    <property type="term" value="C:proton-transporting ATP synthase complex"/>
    <property type="evidence" value="ECO:0007669"/>
    <property type="project" value="InterPro"/>
</dbReference>
<dbReference type="Gene3D" id="1.20.5.440">
    <property type="entry name" value="ATP synthase delta/epsilon subunit, C-terminal domain"/>
    <property type="match status" value="1"/>
</dbReference>
<dbReference type="AlphaFoldDB" id="A0A8K0AHB8"/>
<evidence type="ECO:0000256" key="1">
    <source>
        <dbReference type="ARBA" id="ARBA00004273"/>
    </source>
</evidence>
<keyword evidence="4" id="KW-0375">Hydrogen ion transport</keyword>
<proteinExistence type="inferred from homology"/>
<dbReference type="InterPro" id="IPR020546">
    <property type="entry name" value="ATP_synth_F1_dsu/esu_N"/>
</dbReference>
<organism evidence="11 12">
    <name type="scientific">Andalucia godoyi</name>
    <name type="common">Flagellate</name>
    <dbReference type="NCBI Taxonomy" id="505711"/>
    <lineage>
        <taxon>Eukaryota</taxon>
        <taxon>Discoba</taxon>
        <taxon>Jakobida</taxon>
        <taxon>Andalucina</taxon>
        <taxon>Andaluciidae</taxon>
        <taxon>Andalucia</taxon>
    </lineage>
</organism>
<dbReference type="GO" id="GO:0005743">
    <property type="term" value="C:mitochondrial inner membrane"/>
    <property type="evidence" value="ECO:0007669"/>
    <property type="project" value="UniProtKB-SubCell"/>
</dbReference>
<dbReference type="InterPro" id="IPR036771">
    <property type="entry name" value="ATPsynth_dsu/esu_N"/>
</dbReference>
<keyword evidence="5" id="KW-0999">Mitochondrion inner membrane</keyword>
<evidence type="ECO:0000256" key="8">
    <source>
        <dbReference type="ARBA" id="ARBA00023128"/>
    </source>
</evidence>
<dbReference type="InterPro" id="IPR001469">
    <property type="entry name" value="ATP_synth_F1_dsu/esu"/>
</dbReference>
<dbReference type="NCBIfam" id="TIGR01216">
    <property type="entry name" value="ATP_synt_epsi"/>
    <property type="match status" value="1"/>
</dbReference>
<dbReference type="PANTHER" id="PTHR13822">
    <property type="entry name" value="ATP SYNTHASE DELTA/EPSILON CHAIN"/>
    <property type="match status" value="1"/>
</dbReference>
<evidence type="ECO:0000313" key="11">
    <source>
        <dbReference type="EMBL" id="KAF0852905.1"/>
    </source>
</evidence>
<dbReference type="HAMAP" id="MF_00530">
    <property type="entry name" value="ATP_synth_epsil_bac"/>
    <property type="match status" value="1"/>
</dbReference>
<keyword evidence="8" id="KW-0496">Mitochondrion</keyword>
<keyword evidence="12" id="KW-1185">Reference proteome</keyword>
<evidence type="ECO:0000256" key="4">
    <source>
        <dbReference type="ARBA" id="ARBA00022781"/>
    </source>
</evidence>
<evidence type="ECO:0000256" key="9">
    <source>
        <dbReference type="ARBA" id="ARBA00023136"/>
    </source>
</evidence>
<dbReference type="Pfam" id="PF02823">
    <property type="entry name" value="ATP-synt_DE_N"/>
    <property type="match status" value="1"/>
</dbReference>
<evidence type="ECO:0000256" key="5">
    <source>
        <dbReference type="ARBA" id="ARBA00022792"/>
    </source>
</evidence>
<dbReference type="Gene3D" id="2.60.15.10">
    <property type="entry name" value="F0F1 ATP synthase delta/epsilon subunit, N-terminal"/>
    <property type="match status" value="1"/>
</dbReference>
<comment type="subcellular location">
    <subcellularLocation>
        <location evidence="1">Mitochondrion inner membrane</location>
    </subcellularLocation>
</comment>
<keyword evidence="9" id="KW-0472">Membrane</keyword>
<keyword evidence="3" id="KW-0813">Transport</keyword>
<dbReference type="OrthoDB" id="270171at2759"/>
<comment type="caution">
    <text evidence="11">The sequence shown here is derived from an EMBL/GenBank/DDBJ whole genome shotgun (WGS) entry which is preliminary data.</text>
</comment>
<evidence type="ECO:0000256" key="2">
    <source>
        <dbReference type="ARBA" id="ARBA00005712"/>
    </source>
</evidence>
<name>A0A8K0AHB8_ANDGO</name>
<evidence type="ECO:0000256" key="7">
    <source>
        <dbReference type="ARBA" id="ARBA00023065"/>
    </source>
</evidence>
<dbReference type="SUPFAM" id="SSF51344">
    <property type="entry name" value="Epsilon subunit of F1F0-ATP synthase N-terminal domain"/>
    <property type="match status" value="1"/>
</dbReference>
<keyword evidence="6" id="KW-0809">Transit peptide</keyword>
<dbReference type="PANTHER" id="PTHR13822:SF7">
    <property type="entry name" value="ATP SYNTHASE SUBUNIT DELTA, MITOCHONDRIAL"/>
    <property type="match status" value="1"/>
</dbReference>
<evidence type="ECO:0000256" key="3">
    <source>
        <dbReference type="ARBA" id="ARBA00022448"/>
    </source>
</evidence>
<evidence type="ECO:0000259" key="10">
    <source>
        <dbReference type="Pfam" id="PF02823"/>
    </source>
</evidence>
<dbReference type="EMBL" id="VRVR01000010">
    <property type="protein sequence ID" value="KAF0852905.1"/>
    <property type="molecule type" value="Genomic_DNA"/>
</dbReference>
<reference evidence="11" key="1">
    <citation type="submission" date="2019-09" db="EMBL/GenBank/DDBJ databases">
        <title>The Mitochondrial Proteome of the Jakobid, Andalucia godoyi, a Protist With the Most Gene-Rich and Bacteria-Like Mitochondrial Genome.</title>
        <authorList>
            <person name="Gray M.W."/>
            <person name="Burger G."/>
            <person name="Derelle R."/>
            <person name="Klimes V."/>
            <person name="Leger M."/>
            <person name="Sarrasin M."/>
            <person name="Vlcek C."/>
            <person name="Roger A.J."/>
            <person name="Elias M."/>
            <person name="Lang B.F."/>
        </authorList>
    </citation>
    <scope>NUCLEOTIDE SEQUENCE</scope>
    <source>
        <strain evidence="11">And28</strain>
    </source>
</reference>
<protein>
    <submittedName>
        <fullName evidence="11">Mitochondrial Complex V (CV) F1Fo ATP synthase F1 subunit delta Atp16/AtpC</fullName>
    </submittedName>
</protein>
<dbReference type="CDD" id="cd12152">
    <property type="entry name" value="F1-ATPase_delta"/>
    <property type="match status" value="1"/>
</dbReference>
<sequence length="160" mass="17101">MFSRVRPFLRAAEAATEAVGTANKLTLNFMLPHEPVLPLKSKVELVTIPGTSGVFGVMPNHVPTIAQLKPGVVTVQFSADKTEDYFVSGGFAWIRPDSSLDITAGEAVKLADVDVEAVKKGLTQAQQETTSAQSDVDKARAQIHVEVYEALAAALNIPRA</sequence>
<comment type="similarity">
    <text evidence="2">Belongs to the ATPase epsilon chain family.</text>
</comment>